<keyword evidence="3" id="KW-1185">Reference proteome</keyword>
<organism evidence="2 3">
    <name type="scientific">Pontibacter chinhatensis</name>
    <dbReference type="NCBI Taxonomy" id="1436961"/>
    <lineage>
        <taxon>Bacteria</taxon>
        <taxon>Pseudomonadati</taxon>
        <taxon>Bacteroidota</taxon>
        <taxon>Cytophagia</taxon>
        <taxon>Cytophagales</taxon>
        <taxon>Hymenobacteraceae</taxon>
        <taxon>Pontibacter</taxon>
    </lineage>
</organism>
<reference evidence="3" key="1">
    <citation type="submission" date="2016-10" db="EMBL/GenBank/DDBJ databases">
        <authorList>
            <person name="Varghese N."/>
            <person name="Submissions S."/>
        </authorList>
    </citation>
    <scope>NUCLEOTIDE SEQUENCE [LARGE SCALE GENOMIC DNA]</scope>
    <source>
        <strain evidence="3">LP51</strain>
    </source>
</reference>
<sequence>MNKLYSLLLALLLAFPAAAQTEFTSFHAQLTNPSSILTAVNSSGEVGIVAFENGALYSAVLDAQGQNTSSFKGVFNYNEKNALGLIARSDHFVYFEKVNGKREAVRPYHIDKATGTITALNPVTLALDDKAELVQAYTLGNRLYSLYFSKVTSRVQVCVFESESEVTVKNFNTPVLGLYDRLLKGERPVNPVFIDPTQEPTLASGVHQKKIYHQGDQIHIVFDGFGAQRMNISNLTTEVLYLDLATEKTRFSALPLIKRIRPIGINSYVHQGILYQIQIKPDYNMELGAYDLETLTPLKSYAFKKDEPLTLKASPVASNKQKAHKADTAVVETTETVLKKLGIGTTTILAEEAIPGTIRLTLGNYALTSGNAAMLPTGTSLLNHVGPAALPAVIALTAVKVNAANSVESANSFHVYLQKENFEQALPVENPSYFEKLSAFNRQLIAQKVPVTAPFTYDYKGQMHYGYLNRKTQTIHIITFGKEEQL</sequence>
<dbReference type="RefSeq" id="WP_092100552.1">
    <property type="nucleotide sequence ID" value="NZ_FOOT01000003.1"/>
</dbReference>
<keyword evidence="1" id="KW-0732">Signal</keyword>
<dbReference type="AlphaFoldDB" id="A0A1I2TFV8"/>
<name>A0A1I2TFV8_9BACT</name>
<gene>
    <name evidence="2" type="ORF">SAMN05421739_10388</name>
</gene>
<dbReference type="STRING" id="1436961.SAMN05421739_10388"/>
<dbReference type="EMBL" id="FOOT01000003">
    <property type="protein sequence ID" value="SFG62929.1"/>
    <property type="molecule type" value="Genomic_DNA"/>
</dbReference>
<evidence type="ECO:0000313" key="3">
    <source>
        <dbReference type="Proteomes" id="UP000198724"/>
    </source>
</evidence>
<dbReference type="OrthoDB" id="844739at2"/>
<evidence type="ECO:0000313" key="2">
    <source>
        <dbReference type="EMBL" id="SFG62929.1"/>
    </source>
</evidence>
<protein>
    <submittedName>
        <fullName evidence="2">Uncharacterized protein</fullName>
    </submittedName>
</protein>
<evidence type="ECO:0000256" key="1">
    <source>
        <dbReference type="SAM" id="SignalP"/>
    </source>
</evidence>
<feature type="chain" id="PRO_5011733225" evidence="1">
    <location>
        <begin position="20"/>
        <end position="486"/>
    </location>
</feature>
<feature type="signal peptide" evidence="1">
    <location>
        <begin position="1"/>
        <end position="19"/>
    </location>
</feature>
<proteinExistence type="predicted"/>
<accession>A0A1I2TFV8</accession>
<dbReference type="Proteomes" id="UP000198724">
    <property type="component" value="Unassembled WGS sequence"/>
</dbReference>